<dbReference type="InterPro" id="IPR052710">
    <property type="entry name" value="CAAX_protease"/>
</dbReference>
<keyword evidence="4" id="KW-1185">Reference proteome</keyword>
<name>A0A1M7C9Q3_9RHOB</name>
<evidence type="ECO:0000313" key="4">
    <source>
        <dbReference type="Proteomes" id="UP000183974"/>
    </source>
</evidence>
<keyword evidence="1" id="KW-0812">Transmembrane</keyword>
<evidence type="ECO:0000256" key="1">
    <source>
        <dbReference type="SAM" id="Phobius"/>
    </source>
</evidence>
<dbReference type="RefSeq" id="WP_073034493.1">
    <property type="nucleotide sequence ID" value="NZ_BMLR01000004.1"/>
</dbReference>
<dbReference type="PANTHER" id="PTHR36435">
    <property type="entry name" value="SLR1288 PROTEIN"/>
    <property type="match status" value="1"/>
</dbReference>
<organism evidence="3 4">
    <name type="scientific">Roseovarius pacificus</name>
    <dbReference type="NCBI Taxonomy" id="337701"/>
    <lineage>
        <taxon>Bacteria</taxon>
        <taxon>Pseudomonadati</taxon>
        <taxon>Pseudomonadota</taxon>
        <taxon>Alphaproteobacteria</taxon>
        <taxon>Rhodobacterales</taxon>
        <taxon>Roseobacteraceae</taxon>
        <taxon>Roseovarius</taxon>
    </lineage>
</organism>
<feature type="transmembrane region" description="Helical" evidence="1">
    <location>
        <begin position="140"/>
        <end position="156"/>
    </location>
</feature>
<feature type="domain" description="CAAX prenyl protease 2/Lysostaphin resistance protein A-like" evidence="2">
    <location>
        <begin position="145"/>
        <end position="241"/>
    </location>
</feature>
<feature type="transmembrane region" description="Helical" evidence="1">
    <location>
        <begin position="271"/>
        <end position="293"/>
    </location>
</feature>
<sequence length="295" mass="31890">MRYDPHETLVAPARPSAHPLRLLAGIVLTVILFLVLSSGISAFHRSFLSPQAWEALAQNLQTGSSPAAVLINLFVFGLLIVALAVSMAVVHQRRIGGLIGPLTPALRQFRQVSLALFALLIAINILPGDDALAPEPNMPFGLWLLFLPVGLLALLVQTTAEEMAFRGYLQSQLAARFTHPVVWMGLPSILFALLHLDPALHGENTWFVIAWAGCFGLAAADLTARSGTLGPAIALHFVNNMNAILFAAPKGNFDGLALYVYPFSLDELGGVWAWFPTDLMLLGCSWLAARVALRR</sequence>
<dbReference type="Proteomes" id="UP000183974">
    <property type="component" value="Unassembled WGS sequence"/>
</dbReference>
<dbReference type="STRING" id="337701.SAMN05444398_104150"/>
<proteinExistence type="predicted"/>
<accession>A0A1M7C9Q3</accession>
<keyword evidence="1" id="KW-1133">Transmembrane helix</keyword>
<feature type="transmembrane region" description="Helical" evidence="1">
    <location>
        <begin position="231"/>
        <end position="251"/>
    </location>
</feature>
<dbReference type="OrthoDB" id="7171777at2"/>
<dbReference type="EMBL" id="FRBR01000004">
    <property type="protein sequence ID" value="SHL63599.1"/>
    <property type="molecule type" value="Genomic_DNA"/>
</dbReference>
<feature type="transmembrane region" description="Helical" evidence="1">
    <location>
        <begin position="111"/>
        <end position="128"/>
    </location>
</feature>
<feature type="transmembrane region" description="Helical" evidence="1">
    <location>
        <begin position="20"/>
        <end position="47"/>
    </location>
</feature>
<dbReference type="AlphaFoldDB" id="A0A1M7C9Q3"/>
<dbReference type="Pfam" id="PF02517">
    <property type="entry name" value="Rce1-like"/>
    <property type="match status" value="1"/>
</dbReference>
<dbReference type="InterPro" id="IPR003675">
    <property type="entry name" value="Rce1/LyrA-like_dom"/>
</dbReference>
<gene>
    <name evidence="3" type="ORF">SAMN05444398_104150</name>
</gene>
<dbReference type="GO" id="GO:0004175">
    <property type="term" value="F:endopeptidase activity"/>
    <property type="evidence" value="ECO:0007669"/>
    <property type="project" value="UniProtKB-ARBA"/>
</dbReference>
<dbReference type="GO" id="GO:0080120">
    <property type="term" value="P:CAAX-box protein maturation"/>
    <property type="evidence" value="ECO:0007669"/>
    <property type="project" value="UniProtKB-ARBA"/>
</dbReference>
<evidence type="ECO:0000259" key="2">
    <source>
        <dbReference type="Pfam" id="PF02517"/>
    </source>
</evidence>
<feature type="transmembrane region" description="Helical" evidence="1">
    <location>
        <begin position="206"/>
        <end position="224"/>
    </location>
</feature>
<feature type="transmembrane region" description="Helical" evidence="1">
    <location>
        <begin position="67"/>
        <end position="90"/>
    </location>
</feature>
<reference evidence="3 4" key="1">
    <citation type="submission" date="2016-11" db="EMBL/GenBank/DDBJ databases">
        <authorList>
            <person name="Jaros S."/>
            <person name="Januszkiewicz K."/>
            <person name="Wedrychowicz H."/>
        </authorList>
    </citation>
    <scope>NUCLEOTIDE SEQUENCE [LARGE SCALE GENOMIC DNA]</scope>
    <source>
        <strain evidence="3 4">DSM 29589</strain>
    </source>
</reference>
<keyword evidence="1" id="KW-0472">Membrane</keyword>
<evidence type="ECO:0000313" key="3">
    <source>
        <dbReference type="EMBL" id="SHL63599.1"/>
    </source>
</evidence>
<dbReference type="PANTHER" id="PTHR36435:SF1">
    <property type="entry name" value="CAAX AMINO TERMINAL PROTEASE FAMILY PROTEIN"/>
    <property type="match status" value="1"/>
</dbReference>
<protein>
    <recommendedName>
        <fullName evidence="2">CAAX prenyl protease 2/Lysostaphin resistance protein A-like domain-containing protein</fullName>
    </recommendedName>
</protein>
<feature type="transmembrane region" description="Helical" evidence="1">
    <location>
        <begin position="177"/>
        <end position="194"/>
    </location>
</feature>